<dbReference type="Proteomes" id="UP001529510">
    <property type="component" value="Unassembled WGS sequence"/>
</dbReference>
<dbReference type="AlphaFoldDB" id="A0ABD0MV36"/>
<feature type="domain" description="Immunoglobulin V-set" evidence="1">
    <location>
        <begin position="8"/>
        <end position="95"/>
    </location>
</feature>
<dbReference type="InterPro" id="IPR013106">
    <property type="entry name" value="Ig_V-set"/>
</dbReference>
<evidence type="ECO:0000313" key="2">
    <source>
        <dbReference type="EMBL" id="KAL0153103.1"/>
    </source>
</evidence>
<evidence type="ECO:0000259" key="1">
    <source>
        <dbReference type="Pfam" id="PF07686"/>
    </source>
</evidence>
<dbReference type="InterPro" id="IPR036179">
    <property type="entry name" value="Ig-like_dom_sf"/>
</dbReference>
<evidence type="ECO:0000313" key="3">
    <source>
        <dbReference type="Proteomes" id="UP001529510"/>
    </source>
</evidence>
<dbReference type="Gene3D" id="2.60.40.10">
    <property type="entry name" value="Immunoglobulins"/>
    <property type="match status" value="1"/>
</dbReference>
<name>A0ABD0MV36_CIRMR</name>
<dbReference type="InterPro" id="IPR013783">
    <property type="entry name" value="Ig-like_fold"/>
</dbReference>
<organism evidence="2 3">
    <name type="scientific">Cirrhinus mrigala</name>
    <name type="common">Mrigala</name>
    <dbReference type="NCBI Taxonomy" id="683832"/>
    <lineage>
        <taxon>Eukaryota</taxon>
        <taxon>Metazoa</taxon>
        <taxon>Chordata</taxon>
        <taxon>Craniata</taxon>
        <taxon>Vertebrata</taxon>
        <taxon>Euteleostomi</taxon>
        <taxon>Actinopterygii</taxon>
        <taxon>Neopterygii</taxon>
        <taxon>Teleostei</taxon>
        <taxon>Ostariophysi</taxon>
        <taxon>Cypriniformes</taxon>
        <taxon>Cyprinidae</taxon>
        <taxon>Labeoninae</taxon>
        <taxon>Labeonini</taxon>
        <taxon>Cirrhinus</taxon>
    </lineage>
</organism>
<reference evidence="2 3" key="1">
    <citation type="submission" date="2024-05" db="EMBL/GenBank/DDBJ databases">
        <title>Genome sequencing and assembly of Indian major carp, Cirrhinus mrigala (Hamilton, 1822).</title>
        <authorList>
            <person name="Mohindra V."/>
            <person name="Chowdhury L.M."/>
            <person name="Lal K."/>
            <person name="Jena J.K."/>
        </authorList>
    </citation>
    <scope>NUCLEOTIDE SEQUENCE [LARGE SCALE GENOMIC DNA]</scope>
    <source>
        <strain evidence="2">CM1030</strain>
        <tissue evidence="2">Blood</tissue>
    </source>
</reference>
<comment type="caution">
    <text evidence="2">The sequence shown here is derived from an EMBL/GenBank/DDBJ whole genome shotgun (WGS) entry which is preliminary data.</text>
</comment>
<gene>
    <name evidence="2" type="ORF">M9458_051597</name>
</gene>
<accession>A0ABD0MV36</accession>
<protein>
    <recommendedName>
        <fullName evidence="1">Immunoglobulin V-set domain-containing protein</fullName>
    </recommendedName>
</protein>
<dbReference type="SUPFAM" id="SSF48726">
    <property type="entry name" value="Immunoglobulin"/>
    <property type="match status" value="1"/>
</dbReference>
<proteinExistence type="predicted"/>
<dbReference type="PANTHER" id="PTHR21063:SF4">
    <property type="entry name" value="CD48 ANTIGEN-RELATED"/>
    <property type="match status" value="1"/>
</dbReference>
<sequence length="107" mass="12081">DTNELNPIFVTEGGSVTLNPDTQIQTYNGIIWKFGKEKSPIVEIKRETKEIIMHDDVDGIFRDRLNVDHQTGSLTITNITTEHAGLYKLKISGSRKTSSRRFMVCVA</sequence>
<feature type="non-terminal residue" evidence="2">
    <location>
        <position position="107"/>
    </location>
</feature>
<dbReference type="EMBL" id="JAMKFB020000144">
    <property type="protein sequence ID" value="KAL0153103.1"/>
    <property type="molecule type" value="Genomic_DNA"/>
</dbReference>
<dbReference type="Pfam" id="PF07686">
    <property type="entry name" value="V-set"/>
    <property type="match status" value="1"/>
</dbReference>
<feature type="non-terminal residue" evidence="2">
    <location>
        <position position="1"/>
    </location>
</feature>
<dbReference type="PANTHER" id="PTHR21063">
    <property type="entry name" value="LFA-3"/>
    <property type="match status" value="1"/>
</dbReference>
<keyword evidence="3" id="KW-1185">Reference proteome</keyword>